<gene>
    <name evidence="5" type="ORF">MNBD_BACTEROID06-1027</name>
</gene>
<dbReference type="InterPro" id="IPR036388">
    <property type="entry name" value="WH-like_DNA-bd_sf"/>
</dbReference>
<dbReference type="InterPro" id="IPR036390">
    <property type="entry name" value="WH_DNA-bd_sf"/>
</dbReference>
<keyword evidence="3" id="KW-0804">Transcription</keyword>
<dbReference type="GO" id="GO:0043565">
    <property type="term" value="F:sequence-specific DNA binding"/>
    <property type="evidence" value="ECO:0007669"/>
    <property type="project" value="InterPro"/>
</dbReference>
<name>A0A3B0UPZ2_9ZZZZ</name>
<dbReference type="SUPFAM" id="SSF54909">
    <property type="entry name" value="Dimeric alpha+beta barrel"/>
    <property type="match status" value="1"/>
</dbReference>
<dbReference type="EMBL" id="UOES01000205">
    <property type="protein sequence ID" value="VAW27267.1"/>
    <property type="molecule type" value="Genomic_DNA"/>
</dbReference>
<dbReference type="GO" id="GO:0043200">
    <property type="term" value="P:response to amino acid"/>
    <property type="evidence" value="ECO:0007669"/>
    <property type="project" value="TreeGrafter"/>
</dbReference>
<dbReference type="GO" id="GO:0005829">
    <property type="term" value="C:cytosol"/>
    <property type="evidence" value="ECO:0007669"/>
    <property type="project" value="TreeGrafter"/>
</dbReference>
<dbReference type="InterPro" id="IPR000485">
    <property type="entry name" value="AsnC-type_HTH_dom"/>
</dbReference>
<dbReference type="PROSITE" id="PS00519">
    <property type="entry name" value="HTH_ASNC_1"/>
    <property type="match status" value="1"/>
</dbReference>
<sequence length="167" mass="18858">MPLTLRHQHVTMSKFKLDNIDRNILKILQKEGRITNSQLSKDIGLSPAPTLERVKKLEQTGYIKSYHAVLDKDKLGLGVTTFVMVSLKQHNKETIEKFISSINSLEEVVECHHTTGTADFMLKVVSEDIAGYQKLMLEEISNIEVIADMQSMVILSTFKDSKSVPVK</sequence>
<reference evidence="5" key="1">
    <citation type="submission" date="2018-06" db="EMBL/GenBank/DDBJ databases">
        <authorList>
            <person name="Zhirakovskaya E."/>
        </authorList>
    </citation>
    <scope>NUCLEOTIDE SEQUENCE</scope>
</reference>
<keyword evidence="2" id="KW-0238">DNA-binding</keyword>
<evidence type="ECO:0000256" key="1">
    <source>
        <dbReference type="ARBA" id="ARBA00023015"/>
    </source>
</evidence>
<organism evidence="5">
    <name type="scientific">hydrothermal vent metagenome</name>
    <dbReference type="NCBI Taxonomy" id="652676"/>
    <lineage>
        <taxon>unclassified sequences</taxon>
        <taxon>metagenomes</taxon>
        <taxon>ecological metagenomes</taxon>
    </lineage>
</organism>
<dbReference type="SMART" id="SM00344">
    <property type="entry name" value="HTH_ASNC"/>
    <property type="match status" value="1"/>
</dbReference>
<dbReference type="Gene3D" id="1.10.10.10">
    <property type="entry name" value="Winged helix-like DNA-binding domain superfamily/Winged helix DNA-binding domain"/>
    <property type="match status" value="1"/>
</dbReference>
<dbReference type="Gene3D" id="3.30.70.920">
    <property type="match status" value="1"/>
</dbReference>
<dbReference type="InterPro" id="IPR011991">
    <property type="entry name" value="ArsR-like_HTH"/>
</dbReference>
<protein>
    <submittedName>
        <fullName evidence="5">Transcriptional regulator, AsnC family</fullName>
    </submittedName>
</protein>
<keyword evidence="1" id="KW-0805">Transcription regulation</keyword>
<dbReference type="AlphaFoldDB" id="A0A3B0UPZ2"/>
<dbReference type="SUPFAM" id="SSF46785">
    <property type="entry name" value="Winged helix' DNA-binding domain"/>
    <property type="match status" value="1"/>
</dbReference>
<dbReference type="InterPro" id="IPR019885">
    <property type="entry name" value="Tscrpt_reg_HTH_AsnC-type_CS"/>
</dbReference>
<evidence type="ECO:0000313" key="5">
    <source>
        <dbReference type="EMBL" id="VAW27267.1"/>
    </source>
</evidence>
<evidence type="ECO:0000256" key="2">
    <source>
        <dbReference type="ARBA" id="ARBA00023125"/>
    </source>
</evidence>
<evidence type="ECO:0000259" key="4">
    <source>
        <dbReference type="PROSITE" id="PS50956"/>
    </source>
</evidence>
<proteinExistence type="predicted"/>
<dbReference type="PANTHER" id="PTHR30154">
    <property type="entry name" value="LEUCINE-RESPONSIVE REGULATORY PROTEIN"/>
    <property type="match status" value="1"/>
</dbReference>
<evidence type="ECO:0000256" key="3">
    <source>
        <dbReference type="ARBA" id="ARBA00023163"/>
    </source>
</evidence>
<dbReference type="Pfam" id="PF13412">
    <property type="entry name" value="HTH_24"/>
    <property type="match status" value="1"/>
</dbReference>
<dbReference type="CDD" id="cd00090">
    <property type="entry name" value="HTH_ARSR"/>
    <property type="match status" value="1"/>
</dbReference>
<dbReference type="InterPro" id="IPR011008">
    <property type="entry name" value="Dimeric_a/b-barrel"/>
</dbReference>
<accession>A0A3B0UPZ2</accession>
<dbReference type="PANTHER" id="PTHR30154:SF34">
    <property type="entry name" value="TRANSCRIPTIONAL REGULATOR AZLB"/>
    <property type="match status" value="1"/>
</dbReference>
<dbReference type="InterPro" id="IPR019888">
    <property type="entry name" value="Tscrpt_reg_AsnC-like"/>
</dbReference>
<dbReference type="PROSITE" id="PS50956">
    <property type="entry name" value="HTH_ASNC_2"/>
    <property type="match status" value="1"/>
</dbReference>
<dbReference type="PRINTS" id="PR00033">
    <property type="entry name" value="HTHASNC"/>
</dbReference>
<feature type="domain" description="HTH asnC-type" evidence="4">
    <location>
        <begin position="17"/>
        <end position="78"/>
    </location>
</feature>
<dbReference type="InterPro" id="IPR019887">
    <property type="entry name" value="Tscrpt_reg_AsnC/Lrp_C"/>
</dbReference>
<dbReference type="Pfam" id="PF01037">
    <property type="entry name" value="AsnC_trans_reg"/>
    <property type="match status" value="1"/>
</dbReference>